<organism evidence="3 4">
    <name type="scientific">Tulasnella calospora MUT 4182</name>
    <dbReference type="NCBI Taxonomy" id="1051891"/>
    <lineage>
        <taxon>Eukaryota</taxon>
        <taxon>Fungi</taxon>
        <taxon>Dikarya</taxon>
        <taxon>Basidiomycota</taxon>
        <taxon>Agaricomycotina</taxon>
        <taxon>Agaricomycetes</taxon>
        <taxon>Cantharellales</taxon>
        <taxon>Tulasnellaceae</taxon>
        <taxon>Tulasnella</taxon>
    </lineage>
</organism>
<dbReference type="Gene3D" id="3.40.50.720">
    <property type="entry name" value="NAD(P)-binding Rossmann-like Domain"/>
    <property type="match status" value="1"/>
</dbReference>
<evidence type="ECO:0000256" key="1">
    <source>
        <dbReference type="ARBA" id="ARBA00006484"/>
    </source>
</evidence>
<evidence type="ECO:0008006" key="5">
    <source>
        <dbReference type="Google" id="ProtNLM"/>
    </source>
</evidence>
<comment type="similarity">
    <text evidence="1">Belongs to the short-chain dehydrogenases/reductases (SDR) family.</text>
</comment>
<protein>
    <recommendedName>
        <fullName evidence="5">NAD(P)-binding protein</fullName>
    </recommendedName>
</protein>
<dbReference type="EMBL" id="KN823044">
    <property type="protein sequence ID" value="KIO25346.1"/>
    <property type="molecule type" value="Genomic_DNA"/>
</dbReference>
<gene>
    <name evidence="3" type="ORF">M407DRAFT_25358</name>
</gene>
<dbReference type="Proteomes" id="UP000054248">
    <property type="component" value="Unassembled WGS sequence"/>
</dbReference>
<accession>A0A0C3QGD5</accession>
<dbReference type="Pfam" id="PF00106">
    <property type="entry name" value="adh_short"/>
    <property type="match status" value="1"/>
</dbReference>
<dbReference type="InterPro" id="IPR036291">
    <property type="entry name" value="NAD(P)-bd_dom_sf"/>
</dbReference>
<dbReference type="PRINTS" id="PR00081">
    <property type="entry name" value="GDHRDH"/>
</dbReference>
<reference evidence="4" key="2">
    <citation type="submission" date="2015-01" db="EMBL/GenBank/DDBJ databases">
        <title>Evolutionary Origins and Diversification of the Mycorrhizal Mutualists.</title>
        <authorList>
            <consortium name="DOE Joint Genome Institute"/>
            <consortium name="Mycorrhizal Genomics Consortium"/>
            <person name="Kohler A."/>
            <person name="Kuo A."/>
            <person name="Nagy L.G."/>
            <person name="Floudas D."/>
            <person name="Copeland A."/>
            <person name="Barry K.W."/>
            <person name="Cichocki N."/>
            <person name="Veneault-Fourrey C."/>
            <person name="LaButti K."/>
            <person name="Lindquist E.A."/>
            <person name="Lipzen A."/>
            <person name="Lundell T."/>
            <person name="Morin E."/>
            <person name="Murat C."/>
            <person name="Riley R."/>
            <person name="Ohm R."/>
            <person name="Sun H."/>
            <person name="Tunlid A."/>
            <person name="Henrissat B."/>
            <person name="Grigoriev I.V."/>
            <person name="Hibbett D.S."/>
            <person name="Martin F."/>
        </authorList>
    </citation>
    <scope>NUCLEOTIDE SEQUENCE [LARGE SCALE GENOMIC DNA]</scope>
    <source>
        <strain evidence="4">MUT 4182</strain>
    </source>
</reference>
<name>A0A0C3QGD5_9AGAM</name>
<evidence type="ECO:0000256" key="2">
    <source>
        <dbReference type="ARBA" id="ARBA00023002"/>
    </source>
</evidence>
<dbReference type="GO" id="GO:0016491">
    <property type="term" value="F:oxidoreductase activity"/>
    <property type="evidence" value="ECO:0007669"/>
    <property type="project" value="UniProtKB-KW"/>
</dbReference>
<dbReference type="AlphaFoldDB" id="A0A0C3QGD5"/>
<dbReference type="InterPro" id="IPR002347">
    <property type="entry name" value="SDR_fam"/>
</dbReference>
<proteinExistence type="inferred from homology"/>
<dbReference type="OrthoDB" id="191139at2759"/>
<dbReference type="PANTHER" id="PTHR24320:SF281">
    <property type="entry name" value="SHORT CHAIN DEHYDROGENASE_REDUCTASE FAMILY PROTEIN (AFU_ORTHOLOGUE AFUA_5G14310)"/>
    <property type="match status" value="1"/>
</dbReference>
<reference evidence="3 4" key="1">
    <citation type="submission" date="2014-04" db="EMBL/GenBank/DDBJ databases">
        <authorList>
            <consortium name="DOE Joint Genome Institute"/>
            <person name="Kuo A."/>
            <person name="Girlanda M."/>
            <person name="Perotto S."/>
            <person name="Kohler A."/>
            <person name="Nagy L.G."/>
            <person name="Floudas D."/>
            <person name="Copeland A."/>
            <person name="Barry K.W."/>
            <person name="Cichocki N."/>
            <person name="Veneault-Fourrey C."/>
            <person name="LaButti K."/>
            <person name="Lindquist E.A."/>
            <person name="Lipzen A."/>
            <person name="Lundell T."/>
            <person name="Morin E."/>
            <person name="Murat C."/>
            <person name="Sun H."/>
            <person name="Tunlid A."/>
            <person name="Henrissat B."/>
            <person name="Grigoriev I.V."/>
            <person name="Hibbett D.S."/>
            <person name="Martin F."/>
            <person name="Nordberg H.P."/>
            <person name="Cantor M.N."/>
            <person name="Hua S.X."/>
        </authorList>
    </citation>
    <scope>NUCLEOTIDE SEQUENCE [LARGE SCALE GENOMIC DNA]</scope>
    <source>
        <strain evidence="3 4">MUT 4182</strain>
    </source>
</reference>
<dbReference type="SUPFAM" id="SSF51735">
    <property type="entry name" value="NAD(P)-binding Rossmann-fold domains"/>
    <property type="match status" value="1"/>
</dbReference>
<dbReference type="PANTHER" id="PTHR24320">
    <property type="entry name" value="RETINOL DEHYDROGENASE"/>
    <property type="match status" value="1"/>
</dbReference>
<sequence>MSSSEQAIQVNPGQPVQAAFNKVLGGTTFQQKDVVNLSGRTAVVTGGTAGIGYEVAKTLALAGARVVLLSRKPEHGEEAISTIKTLAAEDLNNTVDIDIEFMPCDFGKLAEVKEVADKIREKEPRIDMLVNDAGIGVNAFGLDADGIERIFGVNVLGHFLFINRLLPLIRKTAAEPNTPPPRIVSLSSNLHQLAPSSAQFKSLEELNNPDLRQDQYYDRSKLAIILYIKALVEHAIKPFPEKIWAFSTHPGAVKTEIQEQPMEAFGYLPGLALKYLTLPFMRTPEGGSLSTLWAAVAPDVEDRQKYGDMNGAYITDPGKVGGETSQADDMQLAENVWSLCENLIKEKLGADALYAWGDKAH</sequence>
<evidence type="ECO:0000313" key="4">
    <source>
        <dbReference type="Proteomes" id="UP000054248"/>
    </source>
</evidence>
<dbReference type="STRING" id="1051891.A0A0C3QGD5"/>
<dbReference type="HOGENOM" id="CLU_010194_44_6_1"/>
<keyword evidence="2" id="KW-0560">Oxidoreductase</keyword>
<keyword evidence="4" id="KW-1185">Reference proteome</keyword>
<evidence type="ECO:0000313" key="3">
    <source>
        <dbReference type="EMBL" id="KIO25346.1"/>
    </source>
</evidence>